<feature type="region of interest" description="Disordered" evidence="1">
    <location>
        <begin position="115"/>
        <end position="155"/>
    </location>
</feature>
<gene>
    <name evidence="2" type="ORF">Psi01_65500</name>
</gene>
<comment type="caution">
    <text evidence="2">The sequence shown here is derived from an EMBL/GenBank/DDBJ whole genome shotgun (WGS) entry which is preliminary data.</text>
</comment>
<protein>
    <submittedName>
        <fullName evidence="2">Uncharacterized protein</fullName>
    </submittedName>
</protein>
<sequence length="251" mass="27899">MEVRHPHAERLVFDHVSLDHLRQTNLHATNMPPMLQQLYQRLAGTLAEVLNDVRLSEQDDQFAGVLARNLARDARGGLVPSLKSVNHIIDLRNFGSEARNAILALHKKALLEDGKTAEGNSPASSPRKATPAGAPAKTIAQIDDDKEYPLKPKPLTANTPAELVDLMRQLRIWSGEPSLRELARRSCGGFAPSTLCETLKKDRLPPYELLIAFVRACGGSEQDVMAWSSAWRRIRMAQICPRDAPRQLRPI</sequence>
<reference evidence="2 3" key="1">
    <citation type="submission" date="2021-01" db="EMBL/GenBank/DDBJ databases">
        <title>Whole genome shotgun sequence of Planobispora siamensis NBRC 107568.</title>
        <authorList>
            <person name="Komaki H."/>
            <person name="Tamura T."/>
        </authorList>
    </citation>
    <scope>NUCLEOTIDE SEQUENCE [LARGE SCALE GENOMIC DNA]</scope>
    <source>
        <strain evidence="2 3">NBRC 107568</strain>
    </source>
</reference>
<keyword evidence="3" id="KW-1185">Reference proteome</keyword>
<evidence type="ECO:0000313" key="3">
    <source>
        <dbReference type="Proteomes" id="UP000619788"/>
    </source>
</evidence>
<dbReference type="Proteomes" id="UP000619788">
    <property type="component" value="Unassembled WGS sequence"/>
</dbReference>
<dbReference type="AlphaFoldDB" id="A0A8J3SNS6"/>
<name>A0A8J3SNS6_9ACTN</name>
<evidence type="ECO:0000313" key="2">
    <source>
        <dbReference type="EMBL" id="GIH95920.1"/>
    </source>
</evidence>
<evidence type="ECO:0000256" key="1">
    <source>
        <dbReference type="SAM" id="MobiDB-lite"/>
    </source>
</evidence>
<dbReference type="EMBL" id="BOOJ01000058">
    <property type="protein sequence ID" value="GIH95920.1"/>
    <property type="molecule type" value="Genomic_DNA"/>
</dbReference>
<dbReference type="RefSeq" id="WP_204068000.1">
    <property type="nucleotide sequence ID" value="NZ_BOOJ01000058.1"/>
</dbReference>
<organism evidence="2 3">
    <name type="scientific">Planobispora siamensis</name>
    <dbReference type="NCBI Taxonomy" id="936338"/>
    <lineage>
        <taxon>Bacteria</taxon>
        <taxon>Bacillati</taxon>
        <taxon>Actinomycetota</taxon>
        <taxon>Actinomycetes</taxon>
        <taxon>Streptosporangiales</taxon>
        <taxon>Streptosporangiaceae</taxon>
        <taxon>Planobispora</taxon>
    </lineage>
</organism>
<accession>A0A8J3SNS6</accession>
<proteinExistence type="predicted"/>